<evidence type="ECO:0000313" key="2">
    <source>
        <dbReference type="EMBL" id="KAK0719223.1"/>
    </source>
</evidence>
<gene>
    <name evidence="2" type="ORF">B0H67DRAFT_485800</name>
</gene>
<proteinExistence type="predicted"/>
<feature type="non-terminal residue" evidence="2">
    <location>
        <position position="1"/>
    </location>
</feature>
<sequence length="101" mass="11132">DLLESLLGEVELWVGKKLGVAFWKISRDLNTVTDAATKSVADNPPVEPFRDLVLHSSVPPLKMTILHSARYNSTWKSKDSGLTGGSRTSSPTSNTQTRHRQ</sequence>
<dbReference type="EMBL" id="JAUKUA010000003">
    <property type="protein sequence ID" value="KAK0719223.1"/>
    <property type="molecule type" value="Genomic_DNA"/>
</dbReference>
<name>A0AA40E1H8_9PEZI</name>
<dbReference type="AlphaFoldDB" id="A0AA40E1H8"/>
<reference evidence="2" key="1">
    <citation type="submission" date="2023-06" db="EMBL/GenBank/DDBJ databases">
        <title>Genome-scale phylogeny and comparative genomics of the fungal order Sordariales.</title>
        <authorList>
            <consortium name="Lawrence Berkeley National Laboratory"/>
            <person name="Hensen N."/>
            <person name="Bonometti L."/>
            <person name="Westerberg I."/>
            <person name="Brannstrom I.O."/>
            <person name="Guillou S."/>
            <person name="Cros-Aarteil S."/>
            <person name="Calhoun S."/>
            <person name="Haridas S."/>
            <person name="Kuo A."/>
            <person name="Mondo S."/>
            <person name="Pangilinan J."/>
            <person name="Riley R."/>
            <person name="Labutti K."/>
            <person name="Andreopoulos B."/>
            <person name="Lipzen A."/>
            <person name="Chen C."/>
            <person name="Yanf M."/>
            <person name="Daum C."/>
            <person name="Ng V."/>
            <person name="Clum A."/>
            <person name="Steindorff A."/>
            <person name="Ohm R."/>
            <person name="Martin F."/>
            <person name="Silar P."/>
            <person name="Natvig D."/>
            <person name="Lalanne C."/>
            <person name="Gautier V."/>
            <person name="Ament-Velasquez S.L."/>
            <person name="Kruys A."/>
            <person name="Hutchinson M.I."/>
            <person name="Powell A.J."/>
            <person name="Barry K."/>
            <person name="Miller A.N."/>
            <person name="Grigoriev I.V."/>
            <person name="Debuchy R."/>
            <person name="Gladieux P."/>
            <person name="Thoren M.H."/>
            <person name="Johannesson H."/>
        </authorList>
    </citation>
    <scope>NUCLEOTIDE SEQUENCE</scope>
    <source>
        <strain evidence="2">SMH4607-1</strain>
    </source>
</reference>
<evidence type="ECO:0000256" key="1">
    <source>
        <dbReference type="SAM" id="MobiDB-lite"/>
    </source>
</evidence>
<comment type="caution">
    <text evidence="2">The sequence shown here is derived from an EMBL/GenBank/DDBJ whole genome shotgun (WGS) entry which is preliminary data.</text>
</comment>
<accession>A0AA40E1H8</accession>
<dbReference type="Proteomes" id="UP001172102">
    <property type="component" value="Unassembled WGS sequence"/>
</dbReference>
<feature type="compositionally biased region" description="Polar residues" evidence="1">
    <location>
        <begin position="85"/>
        <end position="101"/>
    </location>
</feature>
<feature type="region of interest" description="Disordered" evidence="1">
    <location>
        <begin position="75"/>
        <end position="101"/>
    </location>
</feature>
<organism evidence="2 3">
    <name type="scientific">Lasiosphaeris hirsuta</name>
    <dbReference type="NCBI Taxonomy" id="260670"/>
    <lineage>
        <taxon>Eukaryota</taxon>
        <taxon>Fungi</taxon>
        <taxon>Dikarya</taxon>
        <taxon>Ascomycota</taxon>
        <taxon>Pezizomycotina</taxon>
        <taxon>Sordariomycetes</taxon>
        <taxon>Sordariomycetidae</taxon>
        <taxon>Sordariales</taxon>
        <taxon>Lasiosphaeriaceae</taxon>
        <taxon>Lasiosphaeris</taxon>
    </lineage>
</organism>
<keyword evidence="3" id="KW-1185">Reference proteome</keyword>
<evidence type="ECO:0000313" key="3">
    <source>
        <dbReference type="Proteomes" id="UP001172102"/>
    </source>
</evidence>
<evidence type="ECO:0008006" key="4">
    <source>
        <dbReference type="Google" id="ProtNLM"/>
    </source>
</evidence>
<protein>
    <recommendedName>
        <fullName evidence="4">RNase H type-1 domain-containing protein</fullName>
    </recommendedName>
</protein>